<dbReference type="PIRSF" id="PIRSF011484">
    <property type="entry name" value="YaeQ"/>
    <property type="match status" value="1"/>
</dbReference>
<evidence type="ECO:0000313" key="2">
    <source>
        <dbReference type="Proteomes" id="UP000186313"/>
    </source>
</evidence>
<accession>A0A1Q9HNF3</accession>
<dbReference type="InterPro" id="IPR009822">
    <property type="entry name" value="YaeQ"/>
</dbReference>
<sequence length="179" mass="20116">MALKPTIYKFRIALSDTNRDYYDALTCTIALHPSETVTRMMARVLAYCLNASPDLVFTKGLSTIEEPDLWQKSLDGTIEHWVEVGEPSVDRIKKASRLAGKVQLYTFNSKSDVWWSQSKTKIAPLPVNIYQFDGDAIESLATQVQRGMDLSVLITGNSLFVDCSEGSHEIVWETLQAHD</sequence>
<dbReference type="PANTHER" id="PTHR38784">
    <property type="entry name" value="SUCROSE PHOSPHORYLASE"/>
    <property type="match status" value="1"/>
</dbReference>
<dbReference type="STRING" id="1381081.BIY22_16080"/>
<dbReference type="InterPro" id="IPR011335">
    <property type="entry name" value="Restrct_endonuc-II-like"/>
</dbReference>
<evidence type="ECO:0008006" key="3">
    <source>
        <dbReference type="Google" id="ProtNLM"/>
    </source>
</evidence>
<organism evidence="1 2">
    <name type="scientific">Vibrio panuliri</name>
    <dbReference type="NCBI Taxonomy" id="1381081"/>
    <lineage>
        <taxon>Bacteria</taxon>
        <taxon>Pseudomonadati</taxon>
        <taxon>Pseudomonadota</taxon>
        <taxon>Gammaproteobacteria</taxon>
        <taxon>Vibrionales</taxon>
        <taxon>Vibrionaceae</taxon>
        <taxon>Vibrio</taxon>
    </lineage>
</organism>
<dbReference type="SUPFAM" id="SSF52980">
    <property type="entry name" value="Restriction endonuclease-like"/>
    <property type="match status" value="1"/>
</dbReference>
<dbReference type="Gene3D" id="3.10.640.10">
    <property type="entry name" value="Restriction endonuclease-like alpha-beta roll domain"/>
    <property type="match status" value="1"/>
</dbReference>
<protein>
    <recommendedName>
        <fullName evidence="3">Cellulose synthase</fullName>
    </recommendedName>
</protein>
<dbReference type="Proteomes" id="UP000186313">
    <property type="component" value="Unassembled WGS sequence"/>
</dbReference>
<dbReference type="Pfam" id="PF07152">
    <property type="entry name" value="YaeQ"/>
    <property type="match status" value="1"/>
</dbReference>
<proteinExistence type="predicted"/>
<dbReference type="RefSeq" id="WP_075706494.1">
    <property type="nucleotide sequence ID" value="NZ_MJMJ01000004.1"/>
</dbReference>
<dbReference type="SMART" id="SM01322">
    <property type="entry name" value="YaeQ"/>
    <property type="match status" value="1"/>
</dbReference>
<dbReference type="OrthoDB" id="5293309at2"/>
<dbReference type="EMBL" id="MJMJ01000004">
    <property type="protein sequence ID" value="OLQ92331.1"/>
    <property type="molecule type" value="Genomic_DNA"/>
</dbReference>
<name>A0A1Q9HNF3_9VIBR</name>
<gene>
    <name evidence="1" type="ORF">BIY22_16080</name>
</gene>
<comment type="caution">
    <text evidence="1">The sequence shown here is derived from an EMBL/GenBank/DDBJ whole genome shotgun (WGS) entry which is preliminary data.</text>
</comment>
<dbReference type="PANTHER" id="PTHR38784:SF1">
    <property type="entry name" value="SUCROSE PHOSPHORYLASE"/>
    <property type="match status" value="1"/>
</dbReference>
<dbReference type="InterPro" id="IPR038590">
    <property type="entry name" value="YaeQ_sf"/>
</dbReference>
<reference evidence="1 2" key="1">
    <citation type="submission" date="2016-09" db="EMBL/GenBank/DDBJ databases">
        <title>Genomic Taxonomy of the Vibrionaceae.</title>
        <authorList>
            <person name="Gonzalez-Castillo A."/>
            <person name="Gomez-Gil B."/>
            <person name="Enciso-Ibarra K."/>
        </authorList>
    </citation>
    <scope>NUCLEOTIDE SEQUENCE [LARGE SCALE GENOMIC DNA]</scope>
    <source>
        <strain evidence="1 2">CAIM 703</strain>
    </source>
</reference>
<evidence type="ECO:0000313" key="1">
    <source>
        <dbReference type="EMBL" id="OLQ92331.1"/>
    </source>
</evidence>
<dbReference type="AlphaFoldDB" id="A0A1Q9HNF3"/>